<proteinExistence type="predicted"/>
<dbReference type="AlphaFoldDB" id="A0AAW1JX15"/>
<accession>A0AAW1JX15</accession>
<name>A0AAW1JX15_POPJA</name>
<comment type="caution">
    <text evidence="1">The sequence shown here is derived from an EMBL/GenBank/DDBJ whole genome shotgun (WGS) entry which is preliminary data.</text>
</comment>
<dbReference type="Proteomes" id="UP001458880">
    <property type="component" value="Unassembled WGS sequence"/>
</dbReference>
<keyword evidence="2" id="KW-1185">Reference proteome</keyword>
<dbReference type="EMBL" id="JASPKY010000312">
    <property type="protein sequence ID" value="KAK9709293.1"/>
    <property type="molecule type" value="Genomic_DNA"/>
</dbReference>
<sequence length="233" mass="26890">MHVEKFKGPLNPTEHWGMLEHDKVYGQNGLQNFGSLKNAIKKHYTAEEHACEDHYIATHNRNQGDRFIVKLPFKDNPCVLCEFRDIAVKSFEILERKFIKEPNLKQEYKELGDMTPVDYLFVRDSDFCLLHHRSAERVIRIAESSLKSKDGNKRNDSKLEREKMITKAQTRKSCVDLLRIVKTAVNIEEENTSIKVIKKTIKGDFLLEVAGRKGKAQALKQHIQQGNSNATLQ</sequence>
<reference evidence="1 2" key="1">
    <citation type="journal article" date="2024" name="BMC Genomics">
        <title>De novo assembly and annotation of Popillia japonica's genome with initial clues to its potential as an invasive pest.</title>
        <authorList>
            <person name="Cucini C."/>
            <person name="Boschi S."/>
            <person name="Funari R."/>
            <person name="Cardaioli E."/>
            <person name="Iannotti N."/>
            <person name="Marturano G."/>
            <person name="Paoli F."/>
            <person name="Bruttini M."/>
            <person name="Carapelli A."/>
            <person name="Frati F."/>
            <person name="Nardi F."/>
        </authorList>
    </citation>
    <scope>NUCLEOTIDE SEQUENCE [LARGE SCALE GENOMIC DNA]</scope>
    <source>
        <strain evidence="1">DMR45628</strain>
    </source>
</reference>
<organism evidence="1 2">
    <name type="scientific">Popillia japonica</name>
    <name type="common">Japanese beetle</name>
    <dbReference type="NCBI Taxonomy" id="7064"/>
    <lineage>
        <taxon>Eukaryota</taxon>
        <taxon>Metazoa</taxon>
        <taxon>Ecdysozoa</taxon>
        <taxon>Arthropoda</taxon>
        <taxon>Hexapoda</taxon>
        <taxon>Insecta</taxon>
        <taxon>Pterygota</taxon>
        <taxon>Neoptera</taxon>
        <taxon>Endopterygota</taxon>
        <taxon>Coleoptera</taxon>
        <taxon>Polyphaga</taxon>
        <taxon>Scarabaeiformia</taxon>
        <taxon>Scarabaeidae</taxon>
        <taxon>Rutelinae</taxon>
        <taxon>Popillia</taxon>
    </lineage>
</organism>
<protein>
    <submittedName>
        <fullName evidence="1">Uncharacterized protein</fullName>
    </submittedName>
</protein>
<evidence type="ECO:0000313" key="1">
    <source>
        <dbReference type="EMBL" id="KAK9709293.1"/>
    </source>
</evidence>
<evidence type="ECO:0000313" key="2">
    <source>
        <dbReference type="Proteomes" id="UP001458880"/>
    </source>
</evidence>
<gene>
    <name evidence="1" type="ORF">QE152_g26699</name>
</gene>